<dbReference type="GO" id="GO:0031419">
    <property type="term" value="F:cobalamin binding"/>
    <property type="evidence" value="ECO:0007669"/>
    <property type="project" value="InterPro"/>
</dbReference>
<dbReference type="InterPro" id="IPR006158">
    <property type="entry name" value="Cobalamin-bd"/>
</dbReference>
<dbReference type="AlphaFoldDB" id="A0A5M6ZP78"/>
<dbReference type="Pfam" id="PF02310">
    <property type="entry name" value="B12-binding"/>
    <property type="match status" value="1"/>
</dbReference>
<organism evidence="2 3">
    <name type="scientific">Alkalicaulis satelles</name>
    <dbReference type="NCBI Taxonomy" id="2609175"/>
    <lineage>
        <taxon>Bacteria</taxon>
        <taxon>Pseudomonadati</taxon>
        <taxon>Pseudomonadota</taxon>
        <taxon>Alphaproteobacteria</taxon>
        <taxon>Maricaulales</taxon>
        <taxon>Maricaulaceae</taxon>
        <taxon>Alkalicaulis</taxon>
    </lineage>
</organism>
<keyword evidence="3" id="KW-1185">Reference proteome</keyword>
<dbReference type="SUPFAM" id="SSF52242">
    <property type="entry name" value="Cobalamin (vitamin B12)-binding domain"/>
    <property type="match status" value="1"/>
</dbReference>
<dbReference type="RefSeq" id="WP_150023288.1">
    <property type="nucleotide sequence ID" value="NZ_VWOJ01000002.1"/>
</dbReference>
<comment type="caution">
    <text evidence="2">The sequence shown here is derived from an EMBL/GenBank/DDBJ whole genome shotgun (WGS) entry which is preliminary data.</text>
</comment>
<accession>A0A5M6ZP78</accession>
<dbReference type="Gene3D" id="3.40.50.280">
    <property type="entry name" value="Cobalamin-binding domain"/>
    <property type="match status" value="1"/>
</dbReference>
<sequence>MAQTEFDPFKLAGLAKQRHAPFAWKLWGLGPKPGPCQLDKAGPPKDVLDKLIEAEIIPRLMLINREAAAALDTPPRPFPPAPFSPSQIEQFARRAVDSDACVLVDDIDALIQDGFSHEDILLKLLTPAARHLGWLWEEDLVDFTDVTIGLMKLHRVLDGLRADTPGSLGSGKASPRILLAPSPGEQHVFGVVMVGEFFARSGWRVHCESAPEAGYLTEAVAQTRYDVVGLSASCAVKVKPLRELIRQLRAQSRNPDLIVLVGGPAFNGDMEMARRIGADATATDGVRAVVTAERLVHRLTAAV</sequence>
<dbReference type="GO" id="GO:0046872">
    <property type="term" value="F:metal ion binding"/>
    <property type="evidence" value="ECO:0007669"/>
    <property type="project" value="InterPro"/>
</dbReference>
<protein>
    <submittedName>
        <fullName evidence="2">Cobalamin B12-binding domain-containing protein</fullName>
    </submittedName>
</protein>
<evidence type="ECO:0000313" key="2">
    <source>
        <dbReference type="EMBL" id="KAA5804021.1"/>
    </source>
</evidence>
<evidence type="ECO:0000259" key="1">
    <source>
        <dbReference type="PROSITE" id="PS51332"/>
    </source>
</evidence>
<dbReference type="PROSITE" id="PS51332">
    <property type="entry name" value="B12_BINDING"/>
    <property type="match status" value="1"/>
</dbReference>
<dbReference type="InterPro" id="IPR036724">
    <property type="entry name" value="Cobalamin-bd_sf"/>
</dbReference>
<name>A0A5M6ZP78_9PROT</name>
<dbReference type="Proteomes" id="UP000325122">
    <property type="component" value="Unassembled WGS sequence"/>
</dbReference>
<dbReference type="EMBL" id="VWOJ01000002">
    <property type="protein sequence ID" value="KAA5804021.1"/>
    <property type="molecule type" value="Genomic_DNA"/>
</dbReference>
<evidence type="ECO:0000313" key="3">
    <source>
        <dbReference type="Proteomes" id="UP000325122"/>
    </source>
</evidence>
<reference evidence="2 3" key="1">
    <citation type="submission" date="2019-09" db="EMBL/GenBank/DDBJ databases">
        <authorList>
            <person name="Kevbrin V."/>
            <person name="Grouzdev D.S."/>
        </authorList>
    </citation>
    <scope>NUCLEOTIDE SEQUENCE [LARGE SCALE GENOMIC DNA]</scope>
    <source>
        <strain evidence="2 3">G-192</strain>
    </source>
</reference>
<feature type="domain" description="B12-binding" evidence="1">
    <location>
        <begin position="174"/>
        <end position="303"/>
    </location>
</feature>
<gene>
    <name evidence="2" type="ORF">F1654_09580</name>
</gene>
<proteinExistence type="predicted"/>